<reference evidence="2 3" key="1">
    <citation type="submission" date="2017-07" db="EMBL/GenBank/DDBJ databases">
        <authorList>
            <person name="Sun Z.S."/>
            <person name="Albrecht U."/>
            <person name="Echele G."/>
            <person name="Lee C.C."/>
        </authorList>
    </citation>
    <scope>NUCLEOTIDE SEQUENCE [LARGE SCALE GENOMIC DNA]</scope>
    <source>
        <strain evidence="2 3">CGMCC 1.12672</strain>
    </source>
</reference>
<sequence length="221" mass="24041">MVRAGLAVAALLAAAPALAEDDVQAWSAATATVTVSDRVVVWLEGQARTSNDVSRLNQVLLRPGVGYRVSPTTTLFVGYAHVFTNPPGPARTNEHRVWQQATFRIAGDGKGVTLSGRSRLEQRSLVQGEDTGVRFRQLLRLTAPVGDQGVQAVGWSELFLGLNRTDWGQPTGFDRARNFAGLSVPLSRTLRAEPGYMYEPIRQRGADRHNHIASVTLNLTL</sequence>
<dbReference type="OrthoDB" id="5381041at2"/>
<dbReference type="EMBL" id="OBMI01000003">
    <property type="protein sequence ID" value="SOB87877.1"/>
    <property type="molecule type" value="Genomic_DNA"/>
</dbReference>
<dbReference type="Proteomes" id="UP000219494">
    <property type="component" value="Unassembled WGS sequence"/>
</dbReference>
<accession>A0A285R6A0</accession>
<keyword evidence="1" id="KW-0732">Signal</keyword>
<organism evidence="2 3">
    <name type="scientific">Sphingomonas guangdongensis</name>
    <dbReference type="NCBI Taxonomy" id="1141890"/>
    <lineage>
        <taxon>Bacteria</taxon>
        <taxon>Pseudomonadati</taxon>
        <taxon>Pseudomonadota</taxon>
        <taxon>Alphaproteobacteria</taxon>
        <taxon>Sphingomonadales</taxon>
        <taxon>Sphingomonadaceae</taxon>
        <taxon>Sphingomonas</taxon>
    </lineage>
</organism>
<feature type="signal peptide" evidence="1">
    <location>
        <begin position="1"/>
        <end position="19"/>
    </location>
</feature>
<gene>
    <name evidence="2" type="ORF">SAMN06297144_3015</name>
</gene>
<protein>
    <recommendedName>
        <fullName evidence="4">DUF2490 domain-containing protein</fullName>
    </recommendedName>
</protein>
<dbReference type="InterPro" id="IPR019619">
    <property type="entry name" value="DUF2490"/>
</dbReference>
<dbReference type="Pfam" id="PF10677">
    <property type="entry name" value="DUF2490"/>
    <property type="match status" value="1"/>
</dbReference>
<evidence type="ECO:0000313" key="2">
    <source>
        <dbReference type="EMBL" id="SOB87877.1"/>
    </source>
</evidence>
<dbReference type="RefSeq" id="WP_097064811.1">
    <property type="nucleotide sequence ID" value="NZ_OBMI01000003.1"/>
</dbReference>
<evidence type="ECO:0000313" key="3">
    <source>
        <dbReference type="Proteomes" id="UP000219494"/>
    </source>
</evidence>
<evidence type="ECO:0000256" key="1">
    <source>
        <dbReference type="SAM" id="SignalP"/>
    </source>
</evidence>
<evidence type="ECO:0008006" key="4">
    <source>
        <dbReference type="Google" id="ProtNLM"/>
    </source>
</evidence>
<name>A0A285R6A0_9SPHN</name>
<dbReference type="AlphaFoldDB" id="A0A285R6A0"/>
<feature type="chain" id="PRO_5013126285" description="DUF2490 domain-containing protein" evidence="1">
    <location>
        <begin position="20"/>
        <end position="221"/>
    </location>
</feature>
<proteinExistence type="predicted"/>
<keyword evidence="3" id="KW-1185">Reference proteome</keyword>